<dbReference type="Pfam" id="PF01750">
    <property type="entry name" value="HycI"/>
    <property type="match status" value="1"/>
</dbReference>
<reference evidence="2 3" key="1">
    <citation type="submission" date="2018-12" db="EMBL/GenBank/DDBJ databases">
        <authorList>
            <consortium name="Pathogen Informatics"/>
        </authorList>
    </citation>
    <scope>NUCLEOTIDE SEQUENCE [LARGE SCALE GENOMIC DNA]</scope>
    <source>
        <strain evidence="2 3">NCTC8271</strain>
    </source>
</reference>
<dbReference type="EMBL" id="LR134148">
    <property type="protein sequence ID" value="VEA38910.1"/>
    <property type="molecule type" value="Genomic_DNA"/>
</dbReference>
<dbReference type="AlphaFoldDB" id="A0A3S4FQL0"/>
<dbReference type="Proteomes" id="UP000273655">
    <property type="component" value="Chromosome 1"/>
</dbReference>
<dbReference type="InterPro" id="IPR000671">
    <property type="entry name" value="Peptidase_A31"/>
</dbReference>
<dbReference type="Gene3D" id="3.40.50.1450">
    <property type="entry name" value="HybD-like"/>
    <property type="match status" value="1"/>
</dbReference>
<feature type="region of interest" description="Disordered" evidence="1">
    <location>
        <begin position="101"/>
        <end position="129"/>
    </location>
</feature>
<evidence type="ECO:0000256" key="1">
    <source>
        <dbReference type="SAM" id="MobiDB-lite"/>
    </source>
</evidence>
<gene>
    <name evidence="2" type="primary">hyaD_2</name>
    <name evidence="2" type="ORF">NCTC8271_03354</name>
</gene>
<accession>A0A3S4FQL0</accession>
<evidence type="ECO:0000313" key="2">
    <source>
        <dbReference type="EMBL" id="VEA38910.1"/>
    </source>
</evidence>
<evidence type="ECO:0000313" key="3">
    <source>
        <dbReference type="Proteomes" id="UP000273655"/>
    </source>
</evidence>
<dbReference type="InterPro" id="IPR023430">
    <property type="entry name" value="Pept_HybD-like_dom_sf"/>
</dbReference>
<dbReference type="GO" id="GO:0008233">
    <property type="term" value="F:peptidase activity"/>
    <property type="evidence" value="ECO:0007669"/>
    <property type="project" value="InterPro"/>
</dbReference>
<organism evidence="2 3">
    <name type="scientific">Salmonella enterica I</name>
    <dbReference type="NCBI Taxonomy" id="59201"/>
    <lineage>
        <taxon>Bacteria</taxon>
        <taxon>Pseudomonadati</taxon>
        <taxon>Pseudomonadota</taxon>
        <taxon>Gammaproteobacteria</taxon>
        <taxon>Enterobacterales</taxon>
        <taxon>Enterobacteriaceae</taxon>
        <taxon>Salmonella</taxon>
    </lineage>
</organism>
<proteinExistence type="predicted"/>
<name>A0A3S4FQL0_SALET</name>
<sequence>MDGGTQGLNLLGYVEQASHLLLLDAIDYGLAPGSLRTYAGEKNPRVSQRQKNEPCIKTVFPKFWRWPTSAGICPVTLRWSACNRALLDDYGGSLSEIARGQLPAAEQARPGATGRLGDSYRRQTRSHAA</sequence>
<dbReference type="SUPFAM" id="SSF53163">
    <property type="entry name" value="HybD-like"/>
    <property type="match status" value="1"/>
</dbReference>
<protein>
    <submittedName>
        <fullName evidence="2">Hydrogenase-1 operon protein HyaD</fullName>
    </submittedName>
</protein>
<dbReference type="GO" id="GO:0008047">
    <property type="term" value="F:enzyme activator activity"/>
    <property type="evidence" value="ECO:0007669"/>
    <property type="project" value="InterPro"/>
</dbReference>